<feature type="binding site" evidence="5">
    <location>
        <position position="90"/>
    </location>
    <ligand>
        <name>ATP</name>
        <dbReference type="ChEBI" id="CHEBI:30616"/>
    </ligand>
</feature>
<organism evidence="9 10">
    <name type="scientific">Novipirellula herctigrandis</name>
    <dbReference type="NCBI Taxonomy" id="2527986"/>
    <lineage>
        <taxon>Bacteria</taxon>
        <taxon>Pseudomonadati</taxon>
        <taxon>Planctomycetota</taxon>
        <taxon>Planctomycetia</taxon>
        <taxon>Pirellulales</taxon>
        <taxon>Pirellulaceae</taxon>
        <taxon>Novipirellula</taxon>
    </lineage>
</organism>
<dbReference type="InterPro" id="IPR011009">
    <property type="entry name" value="Kinase-like_dom_sf"/>
</dbReference>
<protein>
    <submittedName>
        <fullName evidence="9">Serine/threonine-protein kinase PrkC</fullName>
        <ecNumber evidence="9">2.7.11.1</ecNumber>
    </submittedName>
</protein>
<dbReference type="Pfam" id="PF00069">
    <property type="entry name" value="Pkinase"/>
    <property type="match status" value="1"/>
</dbReference>
<evidence type="ECO:0000313" key="10">
    <source>
        <dbReference type="Proteomes" id="UP000315010"/>
    </source>
</evidence>
<dbReference type="SMART" id="SM00220">
    <property type="entry name" value="S_TKc"/>
    <property type="match status" value="1"/>
</dbReference>
<keyword evidence="7" id="KW-1133">Transmembrane helix</keyword>
<dbReference type="RefSeq" id="WP_419194008.1">
    <property type="nucleotide sequence ID" value="NZ_SJPJ01000001.1"/>
</dbReference>
<evidence type="ECO:0000256" key="5">
    <source>
        <dbReference type="PROSITE-ProRule" id="PRU10141"/>
    </source>
</evidence>
<evidence type="ECO:0000256" key="3">
    <source>
        <dbReference type="ARBA" id="ARBA00022777"/>
    </source>
</evidence>
<feature type="transmembrane region" description="Helical" evidence="7">
    <location>
        <begin position="513"/>
        <end position="534"/>
    </location>
</feature>
<evidence type="ECO:0000256" key="2">
    <source>
        <dbReference type="ARBA" id="ARBA00022741"/>
    </source>
</evidence>
<dbReference type="Proteomes" id="UP000315010">
    <property type="component" value="Unassembled WGS sequence"/>
</dbReference>
<keyword evidence="7" id="KW-0812">Transmembrane</keyword>
<keyword evidence="4 5" id="KW-0067">ATP-binding</keyword>
<evidence type="ECO:0000256" key="6">
    <source>
        <dbReference type="SAM" id="MobiDB-lite"/>
    </source>
</evidence>
<evidence type="ECO:0000313" key="9">
    <source>
        <dbReference type="EMBL" id="TWT80029.1"/>
    </source>
</evidence>
<dbReference type="PANTHER" id="PTHR43289:SF6">
    <property type="entry name" value="SERINE_THREONINE-PROTEIN KINASE NEKL-3"/>
    <property type="match status" value="1"/>
</dbReference>
<dbReference type="SUPFAM" id="SSF56112">
    <property type="entry name" value="Protein kinase-like (PK-like)"/>
    <property type="match status" value="1"/>
</dbReference>
<keyword evidence="10" id="KW-1185">Reference proteome</keyword>
<dbReference type="EMBL" id="SJPJ01000001">
    <property type="protein sequence ID" value="TWT80029.1"/>
    <property type="molecule type" value="Genomic_DNA"/>
</dbReference>
<proteinExistence type="predicted"/>
<gene>
    <name evidence="9" type="primary">prkC_5</name>
    <name evidence="9" type="ORF">CA13_14410</name>
</gene>
<feature type="region of interest" description="Disordered" evidence="6">
    <location>
        <begin position="674"/>
        <end position="705"/>
    </location>
</feature>
<evidence type="ECO:0000259" key="8">
    <source>
        <dbReference type="PROSITE" id="PS50011"/>
    </source>
</evidence>
<dbReference type="PANTHER" id="PTHR43289">
    <property type="entry name" value="MITOGEN-ACTIVATED PROTEIN KINASE KINASE KINASE 20-RELATED"/>
    <property type="match status" value="1"/>
</dbReference>
<comment type="caution">
    <text evidence="9">The sequence shown here is derived from an EMBL/GenBank/DDBJ whole genome shotgun (WGS) entry which is preliminary data.</text>
</comment>
<dbReference type="EC" id="2.7.11.1" evidence="9"/>
<feature type="transmembrane region" description="Helical" evidence="7">
    <location>
        <begin position="385"/>
        <end position="418"/>
    </location>
</feature>
<evidence type="ECO:0000256" key="7">
    <source>
        <dbReference type="SAM" id="Phobius"/>
    </source>
</evidence>
<dbReference type="CDD" id="cd14014">
    <property type="entry name" value="STKc_PknB_like"/>
    <property type="match status" value="1"/>
</dbReference>
<dbReference type="InterPro" id="IPR000719">
    <property type="entry name" value="Prot_kinase_dom"/>
</dbReference>
<reference evidence="9 10" key="1">
    <citation type="submission" date="2019-02" db="EMBL/GenBank/DDBJ databases">
        <title>Deep-cultivation of Planctomycetes and their phenomic and genomic characterization uncovers novel biology.</title>
        <authorList>
            <person name="Wiegand S."/>
            <person name="Jogler M."/>
            <person name="Boedeker C."/>
            <person name="Pinto D."/>
            <person name="Vollmers J."/>
            <person name="Rivas-Marin E."/>
            <person name="Kohn T."/>
            <person name="Peeters S.H."/>
            <person name="Heuer A."/>
            <person name="Rast P."/>
            <person name="Oberbeckmann S."/>
            <person name="Bunk B."/>
            <person name="Jeske O."/>
            <person name="Meyerdierks A."/>
            <person name="Storesund J.E."/>
            <person name="Kallscheuer N."/>
            <person name="Luecker S."/>
            <person name="Lage O.M."/>
            <person name="Pohl T."/>
            <person name="Merkel B.J."/>
            <person name="Hornburger P."/>
            <person name="Mueller R.-W."/>
            <person name="Bruemmer F."/>
            <person name="Labrenz M."/>
            <person name="Spormann A.M."/>
            <person name="Op Den Camp H."/>
            <person name="Overmann J."/>
            <person name="Amann R."/>
            <person name="Jetten M.S.M."/>
            <person name="Mascher T."/>
            <person name="Medema M.H."/>
            <person name="Devos D.P."/>
            <person name="Kaster A.-K."/>
            <person name="Ovreas L."/>
            <person name="Rohde M."/>
            <person name="Galperin M.Y."/>
            <person name="Jogler C."/>
        </authorList>
    </citation>
    <scope>NUCLEOTIDE SEQUENCE [LARGE SCALE GENOMIC DNA]</scope>
    <source>
        <strain evidence="9 10">CA13</strain>
    </source>
</reference>
<feature type="transmembrane region" description="Helical" evidence="7">
    <location>
        <begin position="593"/>
        <end position="612"/>
    </location>
</feature>
<keyword evidence="7" id="KW-0472">Membrane</keyword>
<evidence type="ECO:0000256" key="1">
    <source>
        <dbReference type="ARBA" id="ARBA00022679"/>
    </source>
</evidence>
<feature type="transmembrane region" description="Helical" evidence="7">
    <location>
        <begin position="546"/>
        <end position="566"/>
    </location>
</feature>
<feature type="transmembrane region" description="Helical" evidence="7">
    <location>
        <begin position="481"/>
        <end position="501"/>
    </location>
</feature>
<dbReference type="PROSITE" id="PS50011">
    <property type="entry name" value="PROTEIN_KINASE_DOM"/>
    <property type="match status" value="1"/>
</dbReference>
<dbReference type="GO" id="GO:0005524">
    <property type="term" value="F:ATP binding"/>
    <property type="evidence" value="ECO:0007669"/>
    <property type="project" value="UniProtKB-UniRule"/>
</dbReference>
<name>A0A5C5YY47_9BACT</name>
<dbReference type="InterPro" id="IPR017441">
    <property type="entry name" value="Protein_kinase_ATP_BS"/>
</dbReference>
<keyword evidence="1 9" id="KW-0808">Transferase</keyword>
<dbReference type="GO" id="GO:0004674">
    <property type="term" value="F:protein serine/threonine kinase activity"/>
    <property type="evidence" value="ECO:0007669"/>
    <property type="project" value="UniProtKB-EC"/>
</dbReference>
<sequence precursor="true">MTALLGKLKREKPTKKSSVASGFFDKDAGDCGLEVTQAYEPSNYSKSMSFTYPPGSTPLPRYTIRRGIGIGGFGEVYFAISAAGKEVALKRIQRNLEVELRGVSHCLNLKHPNLVALFDICHDESDQAWVVMEYVAGKNLRQVLDELPNGLNESEARRWFSAIAKGVHHLHGAGLVHRDLKPGNVFDDLGIVKVGDYGLSKFISSSHRGGHTESVGTFHYMAPEIGRGEYGREIDIYALGIMLFELLTGNVPFDGESCHEIIVKHMTAKPDLSQIGEPYRSVIAKSLEKDPAKRFATVTEMTNALSMNVDGHAATHAATHPIVAKLAETSPMEVHPLPEAQSPKPPLSAHKDCSPEPFARAVRASFSDLERWWRSLDRSPGAKAFLFLTGFFVLFINTHWLLPLLTVIGIVYVPYYVVRQMVLHVSQQPSYAKAQASANQLAALHGPSPRPMTKAQWREHMRNDLRAKHTLHRAAELNTSWITATAITMGLALCAGVIGLRSGPVDSFAIAPYGAMALVVLVASLTILGFGKLWERDEGESLPRRIVLAGVGAGVGIVAYSAYQFLMLPLDVGLGREIDSTTLPQALYWDNEIPKASAMMVHFALLFSALRWWKAVDPLRRNRLSIWSVVVAVAAEWAVHQVLPIPQPAGILTAGAIAIAIQMSAPWVNPRLWSKSKTEPAPSRNPIVPTPYPANESVANRGGVA</sequence>
<keyword evidence="3 9" id="KW-0418">Kinase</keyword>
<evidence type="ECO:0000256" key="4">
    <source>
        <dbReference type="ARBA" id="ARBA00022840"/>
    </source>
</evidence>
<accession>A0A5C5YY47</accession>
<dbReference type="AlphaFoldDB" id="A0A5C5YY47"/>
<dbReference type="Gene3D" id="1.10.510.10">
    <property type="entry name" value="Transferase(Phosphotransferase) domain 1"/>
    <property type="match status" value="1"/>
</dbReference>
<keyword evidence="2 5" id="KW-0547">Nucleotide-binding</keyword>
<feature type="domain" description="Protein kinase" evidence="8">
    <location>
        <begin position="62"/>
        <end position="323"/>
    </location>
</feature>
<dbReference type="PROSITE" id="PS00107">
    <property type="entry name" value="PROTEIN_KINASE_ATP"/>
    <property type="match status" value="1"/>
</dbReference>